<evidence type="ECO:0000256" key="1">
    <source>
        <dbReference type="SAM" id="Phobius"/>
    </source>
</evidence>
<accession>A0A135USR9</accession>
<feature type="transmembrane region" description="Helical" evidence="1">
    <location>
        <begin position="12"/>
        <end position="32"/>
    </location>
</feature>
<dbReference type="Proteomes" id="UP000070121">
    <property type="component" value="Unassembled WGS sequence"/>
</dbReference>
<organism evidence="2 3">
    <name type="scientific">Colletotrichum salicis</name>
    <dbReference type="NCBI Taxonomy" id="1209931"/>
    <lineage>
        <taxon>Eukaryota</taxon>
        <taxon>Fungi</taxon>
        <taxon>Dikarya</taxon>
        <taxon>Ascomycota</taxon>
        <taxon>Pezizomycotina</taxon>
        <taxon>Sordariomycetes</taxon>
        <taxon>Hypocreomycetidae</taxon>
        <taxon>Glomerellales</taxon>
        <taxon>Glomerellaceae</taxon>
        <taxon>Colletotrichum</taxon>
        <taxon>Colletotrichum acutatum species complex</taxon>
    </lineage>
</organism>
<protein>
    <submittedName>
        <fullName evidence="2">Uncharacterized protein</fullName>
    </submittedName>
</protein>
<sequence length="242" mass="27490">MLPLILDSTRRGWTKGAILVSLFLFHTSTWVLCTNNAQADYYHNEVVFDACPQNHPSQIVVGAAMFTMAAMVWMPPLFGIYLSVVLCFYRCNNRKMWQAKWLNKIAKGAVILYATTNFICMWGAWIILVIFFAGASKTGEDWSLGQALAITPWIPVLVEFISILCCKFNTAPLLVYRSHVKVGAEVGHTGRLPIQYTAMRRETVLHQQETDGFWNESATVHYTILENRPESSSFRIQYPLIS</sequence>
<evidence type="ECO:0000313" key="3">
    <source>
        <dbReference type="Proteomes" id="UP000070121"/>
    </source>
</evidence>
<proteinExistence type="predicted"/>
<dbReference type="STRING" id="1209931.A0A135USR9"/>
<dbReference type="OrthoDB" id="4582561at2759"/>
<feature type="transmembrane region" description="Helical" evidence="1">
    <location>
        <begin position="153"/>
        <end position="176"/>
    </location>
</feature>
<keyword evidence="3" id="KW-1185">Reference proteome</keyword>
<gene>
    <name evidence="2" type="ORF">CSAL01_04560</name>
</gene>
<keyword evidence="1" id="KW-1133">Transmembrane helix</keyword>
<reference evidence="2 3" key="1">
    <citation type="submission" date="2014-02" db="EMBL/GenBank/DDBJ databases">
        <title>The genome sequence of Colletotrichum salicis CBS 607.94.</title>
        <authorList>
            <person name="Baroncelli R."/>
            <person name="Thon M.R."/>
        </authorList>
    </citation>
    <scope>NUCLEOTIDE SEQUENCE [LARGE SCALE GENOMIC DNA]</scope>
    <source>
        <strain evidence="2 3">CBS 607.94</strain>
    </source>
</reference>
<comment type="caution">
    <text evidence="2">The sequence shown here is derived from an EMBL/GenBank/DDBJ whole genome shotgun (WGS) entry which is preliminary data.</text>
</comment>
<keyword evidence="1" id="KW-0472">Membrane</keyword>
<keyword evidence="1" id="KW-0812">Transmembrane</keyword>
<evidence type="ECO:0000313" key="2">
    <source>
        <dbReference type="EMBL" id="KXH63446.1"/>
    </source>
</evidence>
<name>A0A135USR9_9PEZI</name>
<dbReference type="AlphaFoldDB" id="A0A135USR9"/>
<dbReference type="EMBL" id="JFFI01001082">
    <property type="protein sequence ID" value="KXH63446.1"/>
    <property type="molecule type" value="Genomic_DNA"/>
</dbReference>
<feature type="transmembrane region" description="Helical" evidence="1">
    <location>
        <begin position="63"/>
        <end position="89"/>
    </location>
</feature>
<feature type="transmembrane region" description="Helical" evidence="1">
    <location>
        <begin position="110"/>
        <end position="133"/>
    </location>
</feature>